<evidence type="ECO:0000259" key="3">
    <source>
        <dbReference type="PROSITE" id="PS50172"/>
    </source>
</evidence>
<feature type="transmembrane region" description="Helical" evidence="2">
    <location>
        <begin position="1156"/>
        <end position="1178"/>
    </location>
</feature>
<dbReference type="GO" id="GO:0000077">
    <property type="term" value="P:DNA damage checkpoint signaling"/>
    <property type="evidence" value="ECO:0007669"/>
    <property type="project" value="TreeGrafter"/>
</dbReference>
<feature type="region of interest" description="Disordered" evidence="1">
    <location>
        <begin position="659"/>
        <end position="681"/>
    </location>
</feature>
<feature type="compositionally biased region" description="Basic and acidic residues" evidence="1">
    <location>
        <begin position="666"/>
        <end position="681"/>
    </location>
</feature>
<keyword evidence="2" id="KW-1133">Transmembrane helix</keyword>
<feature type="transmembrane region" description="Helical" evidence="2">
    <location>
        <begin position="1129"/>
        <end position="1149"/>
    </location>
</feature>
<dbReference type="Gene3D" id="3.40.50.10190">
    <property type="entry name" value="BRCT domain"/>
    <property type="match status" value="2"/>
</dbReference>
<dbReference type="SUPFAM" id="SSF52113">
    <property type="entry name" value="BRCT domain"/>
    <property type="match status" value="2"/>
</dbReference>
<dbReference type="InterPro" id="IPR047252">
    <property type="entry name" value="TP53BP1-like"/>
</dbReference>
<dbReference type="Pfam" id="PF18428">
    <property type="entry name" value="BRCT_3"/>
    <property type="match status" value="1"/>
</dbReference>
<reference evidence="4 5" key="1">
    <citation type="submission" date="2024-01" db="EMBL/GenBank/DDBJ databases">
        <title>The genomes of 5 underutilized Papilionoideae crops provide insights into root nodulation and disease resistanc.</title>
        <authorList>
            <person name="Jiang F."/>
        </authorList>
    </citation>
    <scope>NUCLEOTIDE SEQUENCE [LARGE SCALE GENOMIC DNA]</scope>
    <source>
        <strain evidence="4">JINMINGXINNONG_FW02</strain>
        <tissue evidence="4">Leaves</tissue>
    </source>
</reference>
<comment type="caution">
    <text evidence="4">The sequence shown here is derived from an EMBL/GenBank/DDBJ whole genome shotgun (WGS) entry which is preliminary data.</text>
</comment>
<dbReference type="EMBL" id="JAYMYR010000010">
    <property type="protein sequence ID" value="KAK7334588.1"/>
    <property type="molecule type" value="Genomic_DNA"/>
</dbReference>
<feature type="transmembrane region" description="Helical" evidence="2">
    <location>
        <begin position="1075"/>
        <end position="1094"/>
    </location>
</feature>
<proteinExistence type="predicted"/>
<accession>A0AAN9LI92</accession>
<keyword evidence="2" id="KW-0472">Membrane</keyword>
<feature type="region of interest" description="Disordered" evidence="1">
    <location>
        <begin position="796"/>
        <end position="826"/>
    </location>
</feature>
<protein>
    <recommendedName>
        <fullName evidence="3">BRCT domain-containing protein</fullName>
    </recommendedName>
</protein>
<keyword evidence="2" id="KW-0812">Transmembrane</keyword>
<evidence type="ECO:0000256" key="1">
    <source>
        <dbReference type="SAM" id="MobiDB-lite"/>
    </source>
</evidence>
<feature type="transmembrane region" description="Helical" evidence="2">
    <location>
        <begin position="1184"/>
        <end position="1210"/>
    </location>
</feature>
<feature type="transmembrane region" description="Helical" evidence="2">
    <location>
        <begin position="1217"/>
        <end position="1243"/>
    </location>
</feature>
<feature type="transmembrane region" description="Helical" evidence="2">
    <location>
        <begin position="1413"/>
        <end position="1443"/>
    </location>
</feature>
<feature type="compositionally biased region" description="Basic residues" evidence="1">
    <location>
        <begin position="803"/>
        <end position="815"/>
    </location>
</feature>
<dbReference type="GO" id="GO:0045944">
    <property type="term" value="P:positive regulation of transcription by RNA polymerase II"/>
    <property type="evidence" value="ECO:0007669"/>
    <property type="project" value="TreeGrafter"/>
</dbReference>
<name>A0AAN9LI92_PHACN</name>
<dbReference type="PANTHER" id="PTHR15321:SF3">
    <property type="entry name" value="TP53-BINDING PROTEIN 1"/>
    <property type="match status" value="1"/>
</dbReference>
<gene>
    <name evidence="4" type="ORF">VNO80_26348</name>
</gene>
<organism evidence="4 5">
    <name type="scientific">Phaseolus coccineus</name>
    <name type="common">Scarlet runner bean</name>
    <name type="synonym">Phaseolus multiflorus</name>
    <dbReference type="NCBI Taxonomy" id="3886"/>
    <lineage>
        <taxon>Eukaryota</taxon>
        <taxon>Viridiplantae</taxon>
        <taxon>Streptophyta</taxon>
        <taxon>Embryophyta</taxon>
        <taxon>Tracheophyta</taxon>
        <taxon>Spermatophyta</taxon>
        <taxon>Magnoliopsida</taxon>
        <taxon>eudicotyledons</taxon>
        <taxon>Gunneridae</taxon>
        <taxon>Pentapetalae</taxon>
        <taxon>rosids</taxon>
        <taxon>fabids</taxon>
        <taxon>Fabales</taxon>
        <taxon>Fabaceae</taxon>
        <taxon>Papilionoideae</taxon>
        <taxon>50 kb inversion clade</taxon>
        <taxon>NPAAA clade</taxon>
        <taxon>indigoferoid/millettioid clade</taxon>
        <taxon>Phaseoleae</taxon>
        <taxon>Phaseolus</taxon>
    </lineage>
</organism>
<dbReference type="GO" id="GO:0042393">
    <property type="term" value="F:histone binding"/>
    <property type="evidence" value="ECO:0007669"/>
    <property type="project" value="TreeGrafter"/>
</dbReference>
<feature type="transmembrane region" description="Helical" evidence="2">
    <location>
        <begin position="1379"/>
        <end position="1401"/>
    </location>
</feature>
<sequence>MGESSSMETLAFRPPHFSEEVAWLPCWLQSLGTNGSIEFVKESQAPSYQEAKDPGPSQETGNAGEDLNAISREEGRYRSCHLFLSGDDSSPISVASSPENVFHFSLRLSSDIDSLFCPTQDLNESQDVVAPRTVLSLQPIQPSIDFRENLHSIMDPLTRESDLPAAVIPEIVEKDASKSLIDTTDSVKGVDVSNAVELSIAASEALVIHDLVKLDSVLETIRTEAVLEVALRVKQARLDRLEDDFQSPNEESDYCDSLSDLNDFIMEDAYEDIGLPIDVPVENNLCSSTIFESKGVSNVEKDGGCNDKNSDIEHTSQLHNFEYKSKQKQLEVNVEKEVLQNTYSPHHSLHCEEMHSDDPALGENTLKHFENSPPISNQCNSADVLAPNQTVGLTMVDLTSIKPPNSVNSSLVENSGNFNKEKWATYRAPERFRSRWLGGWTCKELDSSSLNQNNAEWIPNFLVRETSFLTESVDIVPDENSCVLKHDANCAIGSQLSMPSEDSHSKPHESILQSQDVTRCFSLSLTDPLCSFVPCSLSLEHANYNAHIDKKNDSEDFVPSVSEFEVDNFQRILEKNANFDRSDERIMSVLDDKDLPITEARMDEQVTRKLTRVEHISLKTYSTILPNQDLKLNYNLTELPIDQSMDSAASLGTKISGSLPASKNADGNKNEEDNQHSVDHKSIIEITNDKCGNELKTADENGISAEPTQGTTSPLILNHRIRRRLLGPMNVANDVSAEKIMKQHVVPETVVQSQQNNNLNKLQFESNKFHSGHVRARKKVHFSEKVEELHPKRKLSKLESSHKRCSSVRAKRQRVSKSLTNSVPSMKHSSTNYCRNKVNEFIFQGVEFLLTGLSCEKERDMEALIRSSGGVVLYDIPSQNSGDKRHSTLSPLPIVLCMRKLQTTKFLYGCAVGASILKVDWLFDCVASGTILKPEKYMILPNRNDMKWARIGTAIHQRNWKHIFERVRILLHGKPSFCTKLACIIKHGGGHVFKTLQGLVRTIDEERTLVAAIVIEDKAAISRHLKHCAKERNIPMMPFSWIIKSLYSGKLLPFTEEKTIHPLPFVKVSELPSSSDMICVFLLVLSILSVVVVVDLLGEVVVVLLGVVVEVLLGVVVVVLLGVVVVVGLLGVVAVVMLEVVMVVVLAVAMVGGVEVVLCVVGGGVVVGGVAMVFGVVVGGVAMVFGVVVGGVGMVFGVVVGGVVMVLGVVVGGVGMVFGVVVGGVGMVLGVVVGGVGMVFGVVVGGVVMVLGVVVGGVGMVFGVVVGGVVMVLGVVVGGVGMVFGVVVGGVVMVLGVVVGGVVMVLGVVVGGVGMVFGVVVGGVVMVLGVVVGGVAMVFGVVVGGVAMTSDVVMSGVVMGGVVMGGVVVSGVVVDGVVMVLGVVVGGAVMVLGGVGGEVVDGGVGLVLGHSRVVVVLLFGVVVVVVVLFGVVVLFLVVVVVFLFGLVVVLFWVVVVVLLGMVELLGVVVVSGEGGVGCVVDGSVVVGHGGVVPVLEEWDVDTGKPD</sequence>
<feature type="transmembrane region" description="Helical" evidence="2">
    <location>
        <begin position="1352"/>
        <end position="1373"/>
    </location>
</feature>
<feature type="transmembrane region" description="Helical" evidence="2">
    <location>
        <begin position="1101"/>
        <end position="1123"/>
    </location>
</feature>
<evidence type="ECO:0000313" key="4">
    <source>
        <dbReference type="EMBL" id="KAK7334588.1"/>
    </source>
</evidence>
<feature type="region of interest" description="Disordered" evidence="1">
    <location>
        <begin position="44"/>
        <end position="64"/>
    </location>
</feature>
<feature type="domain" description="BRCT" evidence="3">
    <location>
        <begin position="838"/>
        <end position="939"/>
    </location>
</feature>
<dbReference type="PROSITE" id="PS50172">
    <property type="entry name" value="BRCT"/>
    <property type="match status" value="2"/>
</dbReference>
<dbReference type="InterPro" id="IPR036420">
    <property type="entry name" value="BRCT_dom_sf"/>
</dbReference>
<dbReference type="InterPro" id="IPR001357">
    <property type="entry name" value="BRCT_dom"/>
</dbReference>
<feature type="transmembrane region" description="Helical" evidence="2">
    <location>
        <begin position="1283"/>
        <end position="1310"/>
    </location>
</feature>
<dbReference type="PANTHER" id="PTHR15321">
    <property type="entry name" value="TUMOR SUPPRESSOR P53-BINDING PROTEIN 1"/>
    <property type="match status" value="1"/>
</dbReference>
<feature type="domain" description="BRCT" evidence="3">
    <location>
        <begin position="959"/>
        <end position="1059"/>
    </location>
</feature>
<feature type="transmembrane region" description="Helical" evidence="2">
    <location>
        <begin position="1316"/>
        <end position="1345"/>
    </location>
</feature>
<feature type="transmembrane region" description="Helical" evidence="2">
    <location>
        <begin position="1249"/>
        <end position="1276"/>
    </location>
</feature>
<dbReference type="Proteomes" id="UP001374584">
    <property type="component" value="Unassembled WGS sequence"/>
</dbReference>
<dbReference type="SMART" id="SM00292">
    <property type="entry name" value="BRCT"/>
    <property type="match status" value="2"/>
</dbReference>
<feature type="transmembrane region" description="Helical" evidence="2">
    <location>
        <begin position="1449"/>
        <end position="1470"/>
    </location>
</feature>
<dbReference type="GO" id="GO:0005634">
    <property type="term" value="C:nucleus"/>
    <property type="evidence" value="ECO:0007669"/>
    <property type="project" value="TreeGrafter"/>
</dbReference>
<evidence type="ECO:0000313" key="5">
    <source>
        <dbReference type="Proteomes" id="UP001374584"/>
    </source>
</evidence>
<keyword evidence="5" id="KW-1185">Reference proteome</keyword>
<evidence type="ECO:0000256" key="2">
    <source>
        <dbReference type="SAM" id="Phobius"/>
    </source>
</evidence>
<feature type="compositionally biased region" description="Polar residues" evidence="1">
    <location>
        <begin position="816"/>
        <end position="826"/>
    </location>
</feature>